<accession>A0A5B0BG35</accession>
<feature type="region of interest" description="Disordered" evidence="1">
    <location>
        <begin position="48"/>
        <end position="71"/>
    </location>
</feature>
<sequence length="71" mass="7783">MREGRTVRRAETAGRPSVTGPAPQWQNLFLAPAYRGDVAAEIEADWRQEKAAAAPVQRRRRGGRRTAPAAA</sequence>
<feature type="compositionally biased region" description="Basic and acidic residues" evidence="1">
    <location>
        <begin position="1"/>
        <end position="12"/>
    </location>
</feature>
<evidence type="ECO:0000256" key="1">
    <source>
        <dbReference type="SAM" id="MobiDB-lite"/>
    </source>
</evidence>
<dbReference type="OrthoDB" id="9973047at2"/>
<dbReference type="EMBL" id="VDFC01000020">
    <property type="protein sequence ID" value="KAA0941104.1"/>
    <property type="molecule type" value="Genomic_DNA"/>
</dbReference>
<protein>
    <submittedName>
        <fullName evidence="2">Uncharacterized protein</fullName>
    </submittedName>
</protein>
<dbReference type="Proteomes" id="UP000324965">
    <property type="component" value="Unassembled WGS sequence"/>
</dbReference>
<name>A0A5B0BG35_9ACTN</name>
<dbReference type="AlphaFoldDB" id="A0A5B0BG35"/>
<reference evidence="2 3" key="1">
    <citation type="submission" date="2019-05" db="EMBL/GenBank/DDBJ databases">
        <authorList>
            <person name="Hariharan J."/>
            <person name="Choudoir M.J."/>
            <person name="Diebold P."/>
            <person name="Panke-Buisse K."/>
            <person name="Buckley D.H."/>
        </authorList>
    </citation>
    <scope>NUCLEOTIDE SEQUENCE [LARGE SCALE GENOMIC DNA]</scope>
    <source>
        <strain evidence="2 3">SUN51</strain>
    </source>
</reference>
<proteinExistence type="predicted"/>
<evidence type="ECO:0000313" key="3">
    <source>
        <dbReference type="Proteomes" id="UP000324965"/>
    </source>
</evidence>
<dbReference type="RefSeq" id="WP_149510401.1">
    <property type="nucleotide sequence ID" value="NZ_VDFC01000020.1"/>
</dbReference>
<gene>
    <name evidence="2" type="ORF">FGF04_07145</name>
</gene>
<feature type="region of interest" description="Disordered" evidence="1">
    <location>
        <begin position="1"/>
        <end position="23"/>
    </location>
</feature>
<evidence type="ECO:0000313" key="2">
    <source>
        <dbReference type="EMBL" id="KAA0941104.1"/>
    </source>
</evidence>
<organism evidence="2 3">
    <name type="scientific">Streptomyces apricus</name>
    <dbReference type="NCBI Taxonomy" id="1828112"/>
    <lineage>
        <taxon>Bacteria</taxon>
        <taxon>Bacillati</taxon>
        <taxon>Actinomycetota</taxon>
        <taxon>Actinomycetes</taxon>
        <taxon>Kitasatosporales</taxon>
        <taxon>Streptomycetaceae</taxon>
        <taxon>Streptomyces</taxon>
    </lineage>
</organism>
<comment type="caution">
    <text evidence="2">The sequence shown here is derived from an EMBL/GenBank/DDBJ whole genome shotgun (WGS) entry which is preliminary data.</text>
</comment>
<keyword evidence="3" id="KW-1185">Reference proteome</keyword>